<organism evidence="3 4">
    <name type="scientific">Caulobacter segnis</name>
    <dbReference type="NCBI Taxonomy" id="88688"/>
    <lineage>
        <taxon>Bacteria</taxon>
        <taxon>Pseudomonadati</taxon>
        <taxon>Pseudomonadota</taxon>
        <taxon>Alphaproteobacteria</taxon>
        <taxon>Caulobacterales</taxon>
        <taxon>Caulobacteraceae</taxon>
        <taxon>Caulobacter</taxon>
    </lineage>
</organism>
<accession>A0ABY4ZQA0</accession>
<evidence type="ECO:0000256" key="2">
    <source>
        <dbReference type="SAM" id="SignalP"/>
    </source>
</evidence>
<dbReference type="NCBIfam" id="TIGR02522">
    <property type="entry name" value="pilus_cpaD"/>
    <property type="match status" value="1"/>
</dbReference>
<keyword evidence="2" id="KW-0732">Signal</keyword>
<dbReference type="Proteomes" id="UP001057520">
    <property type="component" value="Chromosome"/>
</dbReference>
<feature type="chain" id="PRO_5045818206" evidence="2">
    <location>
        <begin position="24"/>
        <end position="226"/>
    </location>
</feature>
<feature type="compositionally biased region" description="Basic and acidic residues" evidence="1">
    <location>
        <begin position="182"/>
        <end position="216"/>
    </location>
</feature>
<proteinExistence type="predicted"/>
<evidence type="ECO:0000313" key="4">
    <source>
        <dbReference type="Proteomes" id="UP001057520"/>
    </source>
</evidence>
<dbReference type="Pfam" id="PF09476">
    <property type="entry name" value="Pilus_CpaD"/>
    <property type="match status" value="1"/>
</dbReference>
<evidence type="ECO:0000313" key="3">
    <source>
        <dbReference type="EMBL" id="USQ94967.1"/>
    </source>
</evidence>
<keyword evidence="4" id="KW-1185">Reference proteome</keyword>
<sequence>MTLATPVKIVLLASAFAALAACAATPSDLGPSKTAATDTQQWMDRIKVTAAPDEIVLATHAVGLSVNQSAALDGLMGRWLEAQARELVVTAPNAAGAMAVQIRERLIALGAPAARVRVVGFDPAGPDDAVIRVGFVGHAVEPIKCGQRWGNLAATRNNEAYDNFGCAVAANLAAQVANPEDLVRPRDMTPPDAGRRDTVFGKYRKGEITSSAKDEQANGALSKAIK</sequence>
<dbReference type="InterPro" id="IPR019027">
    <property type="entry name" value="Pilus_biogenesis_CpaD-related"/>
</dbReference>
<dbReference type="EMBL" id="CP096040">
    <property type="protein sequence ID" value="USQ94967.1"/>
    <property type="molecule type" value="Genomic_DNA"/>
</dbReference>
<protein>
    <submittedName>
        <fullName evidence="3">CpaD family pilus assembly lipoprotein</fullName>
    </submittedName>
</protein>
<feature type="region of interest" description="Disordered" evidence="1">
    <location>
        <begin position="182"/>
        <end position="226"/>
    </location>
</feature>
<keyword evidence="3" id="KW-0449">Lipoprotein</keyword>
<evidence type="ECO:0000256" key="1">
    <source>
        <dbReference type="SAM" id="MobiDB-lite"/>
    </source>
</evidence>
<feature type="signal peptide" evidence="2">
    <location>
        <begin position="1"/>
        <end position="23"/>
    </location>
</feature>
<reference evidence="3 4" key="1">
    <citation type="submission" date="2022-04" db="EMBL/GenBank/DDBJ databases">
        <title>Genome sequence of soybean root-associated Caulobacter segnis RL271.</title>
        <authorList>
            <person name="Longley R."/>
            <person name="Bonito G."/>
            <person name="Trigodet F."/>
            <person name="Crosson S."/>
            <person name="Fiebig A."/>
        </authorList>
    </citation>
    <scope>NUCLEOTIDE SEQUENCE [LARGE SCALE GENOMIC DNA]</scope>
    <source>
        <strain evidence="3 4">RL271</strain>
    </source>
</reference>
<dbReference type="InterPro" id="IPR013361">
    <property type="entry name" value="Pilus_CpaD"/>
</dbReference>
<gene>
    <name evidence="3" type="ORF">MZV50_20760</name>
</gene>
<name>A0ABY4ZQA0_9CAUL</name>